<proteinExistence type="predicted"/>
<dbReference type="InterPro" id="IPR001249">
    <property type="entry name" value="AcCoA_biotinCC"/>
</dbReference>
<evidence type="ECO:0000313" key="13">
    <source>
        <dbReference type="Proteomes" id="UP000185622"/>
    </source>
</evidence>
<dbReference type="NCBIfam" id="NF005457">
    <property type="entry name" value="PRK07051.1"/>
    <property type="match status" value="1"/>
</dbReference>
<dbReference type="PRINTS" id="PR01071">
    <property type="entry name" value="ACOABIOTINCC"/>
</dbReference>
<evidence type="ECO:0000313" key="12">
    <source>
        <dbReference type="EMBL" id="AQS48545.1"/>
    </source>
</evidence>
<evidence type="ECO:0000256" key="9">
    <source>
        <dbReference type="RuleBase" id="RU364072"/>
    </source>
</evidence>
<comment type="pathway">
    <text evidence="2 9">Lipid metabolism; fatty acid biosynthesis.</text>
</comment>
<evidence type="ECO:0000256" key="1">
    <source>
        <dbReference type="ARBA" id="ARBA00003761"/>
    </source>
</evidence>
<evidence type="ECO:0000259" key="11">
    <source>
        <dbReference type="PROSITE" id="PS50968"/>
    </source>
</evidence>
<dbReference type="InterPro" id="IPR001882">
    <property type="entry name" value="Biotin_BS"/>
</dbReference>
<reference evidence="12 13" key="1">
    <citation type="submission" date="2017-01" db="EMBL/GenBank/DDBJ databases">
        <title>The complete genome sequence of a sulfur-oxidizing marine bacterium Thioclava sp. 25B10_4T.</title>
        <authorList>
            <person name="Liu Y."/>
            <person name="Lai Q."/>
            <person name="Shao Z."/>
        </authorList>
    </citation>
    <scope>NUCLEOTIDE SEQUENCE [LARGE SCALE GENOMIC DNA]</scope>
    <source>
        <strain evidence="12 13">25B10_4</strain>
    </source>
</reference>
<evidence type="ECO:0000256" key="8">
    <source>
        <dbReference type="ARBA" id="ARBA00023267"/>
    </source>
</evidence>
<keyword evidence="4 9" id="KW-0444">Lipid biosynthesis</keyword>
<keyword evidence="8 9" id="KW-0092">Biotin</keyword>
<protein>
    <recommendedName>
        <fullName evidence="3 9">Biotin carboxyl carrier protein of acetyl-CoA carboxylase</fullName>
    </recommendedName>
</protein>
<evidence type="ECO:0000256" key="5">
    <source>
        <dbReference type="ARBA" id="ARBA00022832"/>
    </source>
</evidence>
<evidence type="ECO:0000256" key="2">
    <source>
        <dbReference type="ARBA" id="ARBA00005194"/>
    </source>
</evidence>
<dbReference type="SUPFAM" id="SSF51230">
    <property type="entry name" value="Single hybrid motif"/>
    <property type="match status" value="1"/>
</dbReference>
<dbReference type="InterPro" id="IPR011053">
    <property type="entry name" value="Single_hybrid_motif"/>
</dbReference>
<dbReference type="Proteomes" id="UP000185622">
    <property type="component" value="Chromosome"/>
</dbReference>
<keyword evidence="5 9" id="KW-0276">Fatty acid metabolism</keyword>
<dbReference type="InterPro" id="IPR050709">
    <property type="entry name" value="Biotin_Carboxyl_Carrier/Decarb"/>
</dbReference>
<dbReference type="RefSeq" id="WP_075777476.1">
    <property type="nucleotide sequence ID" value="NZ_CP019437.1"/>
</dbReference>
<dbReference type="PROSITE" id="PS00188">
    <property type="entry name" value="BIOTIN"/>
    <property type="match status" value="1"/>
</dbReference>
<dbReference type="PROSITE" id="PS50968">
    <property type="entry name" value="BIOTINYL_LIPOYL"/>
    <property type="match status" value="1"/>
</dbReference>
<name>A0ABN4X935_9RHOB</name>
<evidence type="ECO:0000256" key="10">
    <source>
        <dbReference type="SAM" id="MobiDB-lite"/>
    </source>
</evidence>
<feature type="domain" description="Lipoyl-binding" evidence="11">
    <location>
        <begin position="3"/>
        <end position="79"/>
    </location>
</feature>
<organism evidence="12 13">
    <name type="scientific">Thioclava nitratireducens</name>
    <dbReference type="NCBI Taxonomy" id="1915078"/>
    <lineage>
        <taxon>Bacteria</taxon>
        <taxon>Pseudomonadati</taxon>
        <taxon>Pseudomonadota</taxon>
        <taxon>Alphaproteobacteria</taxon>
        <taxon>Rhodobacterales</taxon>
        <taxon>Paracoccaceae</taxon>
        <taxon>Thioclava</taxon>
    </lineage>
</organism>
<comment type="function">
    <text evidence="1 9">This protein is a component of the acetyl coenzyme A carboxylase complex; first, biotin carboxylase catalyzes the carboxylation of the carrier protein and then the transcarboxylase transfers the carboxyl group to form malonyl-CoA.</text>
</comment>
<dbReference type="Gene3D" id="2.40.50.100">
    <property type="match status" value="1"/>
</dbReference>
<dbReference type="Pfam" id="PF00364">
    <property type="entry name" value="Biotin_lipoyl"/>
    <property type="match status" value="1"/>
</dbReference>
<sequence length="79" mass="8567">MAKHEIKSPIPGTFYRKPSPNEPPFKEPGDKVTKGDTIALVEVMKTFHEIKADAEGTITSFPVDDGEPITAGLTIAELD</sequence>
<evidence type="ECO:0000256" key="6">
    <source>
        <dbReference type="ARBA" id="ARBA00023098"/>
    </source>
</evidence>
<dbReference type="PANTHER" id="PTHR45266">
    <property type="entry name" value="OXALOACETATE DECARBOXYLASE ALPHA CHAIN"/>
    <property type="match status" value="1"/>
</dbReference>
<keyword evidence="7 9" id="KW-0275">Fatty acid biosynthesis</keyword>
<dbReference type="EMBL" id="CP019437">
    <property type="protein sequence ID" value="AQS48545.1"/>
    <property type="molecule type" value="Genomic_DNA"/>
</dbReference>
<keyword evidence="6 9" id="KW-0443">Lipid metabolism</keyword>
<gene>
    <name evidence="12" type="ORF">BMG03_12645</name>
</gene>
<evidence type="ECO:0000256" key="3">
    <source>
        <dbReference type="ARBA" id="ARBA00017562"/>
    </source>
</evidence>
<evidence type="ECO:0000256" key="4">
    <source>
        <dbReference type="ARBA" id="ARBA00022516"/>
    </source>
</evidence>
<accession>A0ABN4X935</accession>
<dbReference type="InterPro" id="IPR000089">
    <property type="entry name" value="Biotin_lipoyl"/>
</dbReference>
<keyword evidence="13" id="KW-1185">Reference proteome</keyword>
<dbReference type="CDD" id="cd06850">
    <property type="entry name" value="biotinyl_domain"/>
    <property type="match status" value="1"/>
</dbReference>
<feature type="region of interest" description="Disordered" evidence="10">
    <location>
        <begin position="1"/>
        <end position="32"/>
    </location>
</feature>
<dbReference type="PANTHER" id="PTHR45266:SF3">
    <property type="entry name" value="OXALOACETATE DECARBOXYLASE ALPHA CHAIN"/>
    <property type="match status" value="1"/>
</dbReference>
<evidence type="ECO:0000256" key="7">
    <source>
        <dbReference type="ARBA" id="ARBA00023160"/>
    </source>
</evidence>